<name>A0A6A8A4C2_9HYPH</name>
<comment type="caution">
    <text evidence="2">The sequence shown here is derived from an EMBL/GenBank/DDBJ whole genome shotgun (WGS) entry which is preliminary data.</text>
</comment>
<dbReference type="EMBL" id="WIXI01000039">
    <property type="protein sequence ID" value="MQY46192.1"/>
    <property type="molecule type" value="Genomic_DNA"/>
</dbReference>
<dbReference type="Gene3D" id="2.40.30.170">
    <property type="match status" value="1"/>
</dbReference>
<dbReference type="Proteomes" id="UP000435138">
    <property type="component" value="Unassembled WGS sequence"/>
</dbReference>
<reference evidence="2 3" key="1">
    <citation type="submission" date="2019-11" db="EMBL/GenBank/DDBJ databases">
        <title>Genome analysis of Rhizobacterium cereale a novel genus and species isolated from maize roots in North Spain.</title>
        <authorList>
            <person name="Menendez E."/>
            <person name="Flores-Felix J.D."/>
            <person name="Ramirez-Bahena M.-H."/>
            <person name="Igual J.M."/>
            <person name="Garcia-Fraile P."/>
            <person name="Peix A."/>
            <person name="Velazquez E."/>
        </authorList>
    </citation>
    <scope>NUCLEOTIDE SEQUENCE [LARGE SCALE GENOMIC DNA]</scope>
    <source>
        <strain evidence="2 3">RZME27</strain>
    </source>
</reference>
<dbReference type="InterPro" id="IPR050739">
    <property type="entry name" value="MFP"/>
</dbReference>
<feature type="transmembrane region" description="Helical" evidence="1">
    <location>
        <begin position="28"/>
        <end position="49"/>
    </location>
</feature>
<dbReference type="PANTHER" id="PTHR30386">
    <property type="entry name" value="MEMBRANE FUSION SUBUNIT OF EMRAB-TOLC MULTIDRUG EFFLUX PUMP"/>
    <property type="match status" value="1"/>
</dbReference>
<keyword evidence="3" id="KW-1185">Reference proteome</keyword>
<gene>
    <name evidence="2" type="ORF">GAO09_09030</name>
</gene>
<proteinExistence type="predicted"/>
<evidence type="ECO:0000256" key="1">
    <source>
        <dbReference type="SAM" id="Phobius"/>
    </source>
</evidence>
<organism evidence="2 3">
    <name type="scientific">Endobacterium cereale</name>
    <dbReference type="NCBI Taxonomy" id="2663029"/>
    <lineage>
        <taxon>Bacteria</taxon>
        <taxon>Pseudomonadati</taxon>
        <taxon>Pseudomonadota</taxon>
        <taxon>Alphaproteobacteria</taxon>
        <taxon>Hyphomicrobiales</taxon>
        <taxon>Rhizobiaceae</taxon>
        <taxon>Endobacterium</taxon>
    </lineage>
</organism>
<dbReference type="AlphaFoldDB" id="A0A6A8A4C2"/>
<evidence type="ECO:0000313" key="2">
    <source>
        <dbReference type="EMBL" id="MQY46192.1"/>
    </source>
</evidence>
<accession>A0A6A8A4C2</accession>
<evidence type="ECO:0000313" key="3">
    <source>
        <dbReference type="Proteomes" id="UP000435138"/>
    </source>
</evidence>
<dbReference type="Gene3D" id="1.10.287.470">
    <property type="entry name" value="Helix hairpin bin"/>
    <property type="match status" value="1"/>
</dbReference>
<dbReference type="Gene3D" id="2.40.50.100">
    <property type="match status" value="1"/>
</dbReference>
<protein>
    <submittedName>
        <fullName evidence="2">Biotin/lipoyl-binding protein</fullName>
    </submittedName>
</protein>
<keyword evidence="1" id="KW-0812">Transmembrane</keyword>
<dbReference type="RefSeq" id="WP_153353687.1">
    <property type="nucleotide sequence ID" value="NZ_WIXI01000039.1"/>
</dbReference>
<dbReference type="PANTHER" id="PTHR30386:SF18">
    <property type="entry name" value="INNER MEMBRANE PROTEIN YIAV-RELATED"/>
    <property type="match status" value="1"/>
</dbReference>
<dbReference type="SUPFAM" id="SSF111369">
    <property type="entry name" value="HlyD-like secretion proteins"/>
    <property type="match status" value="1"/>
</dbReference>
<sequence length="379" mass="41358">MTTLLCLIYGAVCIVAFRFLRVPLTKWTATTAVVGGVFLIGAILVVMNYNHPFSKDGRIYFYATPISPAVNGQVVEVPVLANTAVKKGDVLFRLDPRPFEYMVRRRQAALADAGQNVAERQAALRTAQASVQSAAASRDQAKGDYDRHAAANRNPRMSPFSAEQVEDLRNAYLASEAALAAATAQAEQARLAANSQIDGIDTNVAQLDAELERAKFEFEQSVYRAPTDGYAAQVFLHPGMMAVSLPLKPVMTFIHTDRQIFAASFDQVALQRVAEGDDAEIAFAGVPGRVFRARVTKIVKFMAEGQLEPAGSLLSPTASFGPGRVIAVLEPMDDLSAFELPGGATAEVAIYTSHWSEFALIRKILLRIRSWENFLVFER</sequence>
<keyword evidence="1" id="KW-0472">Membrane</keyword>
<keyword evidence="1" id="KW-1133">Transmembrane helix</keyword>